<proteinExistence type="predicted"/>
<dbReference type="AlphaFoldDB" id="A0A165GIK2"/>
<sequence>MAMLNARNSIRNPKTNTPEDIIFPTLNSLPSSPTDDRESPKLVPSNRLQYDLGSTTINDIPTSPSLPTTNMHRTEDTRFHYRNVQGPDEVHVLDGRVDHHEHASTASTWAKAEPLHSDVV</sequence>
<name>A0A165GIK2_9APHY</name>
<accession>A0A165GIK2</accession>
<protein>
    <submittedName>
        <fullName evidence="2">Uncharacterized protein</fullName>
    </submittedName>
</protein>
<evidence type="ECO:0000256" key="1">
    <source>
        <dbReference type="SAM" id="MobiDB-lite"/>
    </source>
</evidence>
<dbReference type="EMBL" id="KV427609">
    <property type="protein sequence ID" value="KZT10396.1"/>
    <property type="molecule type" value="Genomic_DNA"/>
</dbReference>
<evidence type="ECO:0000313" key="2">
    <source>
        <dbReference type="EMBL" id="KZT10396.1"/>
    </source>
</evidence>
<reference evidence="2 3" key="1">
    <citation type="journal article" date="2016" name="Mol. Biol. Evol.">
        <title>Comparative Genomics of Early-Diverging Mushroom-Forming Fungi Provides Insights into the Origins of Lignocellulose Decay Capabilities.</title>
        <authorList>
            <person name="Nagy L.G."/>
            <person name="Riley R."/>
            <person name="Tritt A."/>
            <person name="Adam C."/>
            <person name="Daum C."/>
            <person name="Floudas D."/>
            <person name="Sun H."/>
            <person name="Yadav J.S."/>
            <person name="Pangilinan J."/>
            <person name="Larsson K.H."/>
            <person name="Matsuura K."/>
            <person name="Barry K."/>
            <person name="Labutti K."/>
            <person name="Kuo R."/>
            <person name="Ohm R.A."/>
            <person name="Bhattacharya S.S."/>
            <person name="Shirouzu T."/>
            <person name="Yoshinaga Y."/>
            <person name="Martin F.M."/>
            <person name="Grigoriev I.V."/>
            <person name="Hibbett D.S."/>
        </authorList>
    </citation>
    <scope>NUCLEOTIDE SEQUENCE [LARGE SCALE GENOMIC DNA]</scope>
    <source>
        <strain evidence="2 3">93-53</strain>
    </source>
</reference>
<dbReference type="Proteomes" id="UP000076871">
    <property type="component" value="Unassembled WGS sequence"/>
</dbReference>
<dbReference type="RefSeq" id="XP_040768136.1">
    <property type="nucleotide sequence ID" value="XM_040902400.1"/>
</dbReference>
<dbReference type="GeneID" id="63819431"/>
<keyword evidence="3" id="KW-1185">Reference proteome</keyword>
<feature type="compositionally biased region" description="Polar residues" evidence="1">
    <location>
        <begin position="1"/>
        <end position="18"/>
    </location>
</feature>
<evidence type="ECO:0000313" key="3">
    <source>
        <dbReference type="Proteomes" id="UP000076871"/>
    </source>
</evidence>
<feature type="region of interest" description="Disordered" evidence="1">
    <location>
        <begin position="52"/>
        <end position="71"/>
    </location>
</feature>
<feature type="region of interest" description="Disordered" evidence="1">
    <location>
        <begin position="1"/>
        <end position="43"/>
    </location>
</feature>
<gene>
    <name evidence="2" type="ORF">LAESUDRAFT_423669</name>
</gene>
<organism evidence="2 3">
    <name type="scientific">Laetiporus sulphureus 93-53</name>
    <dbReference type="NCBI Taxonomy" id="1314785"/>
    <lineage>
        <taxon>Eukaryota</taxon>
        <taxon>Fungi</taxon>
        <taxon>Dikarya</taxon>
        <taxon>Basidiomycota</taxon>
        <taxon>Agaricomycotina</taxon>
        <taxon>Agaricomycetes</taxon>
        <taxon>Polyporales</taxon>
        <taxon>Laetiporus</taxon>
    </lineage>
</organism>
<dbReference type="InParanoid" id="A0A165GIK2"/>